<dbReference type="GO" id="GO:0000976">
    <property type="term" value="F:transcription cis-regulatory region binding"/>
    <property type="evidence" value="ECO:0007669"/>
    <property type="project" value="TreeGrafter"/>
</dbReference>
<evidence type="ECO:0000313" key="6">
    <source>
        <dbReference type="Proteomes" id="UP000541185"/>
    </source>
</evidence>
<dbReference type="RefSeq" id="WP_169421769.1">
    <property type="nucleotide sequence ID" value="NZ_JABBFX010000003.1"/>
</dbReference>
<dbReference type="Pfam" id="PF12833">
    <property type="entry name" value="HTH_18"/>
    <property type="match status" value="1"/>
</dbReference>
<name>A0A848HAI9_9BURK</name>
<evidence type="ECO:0000256" key="1">
    <source>
        <dbReference type="ARBA" id="ARBA00023015"/>
    </source>
</evidence>
<dbReference type="SMART" id="SM00342">
    <property type="entry name" value="HTH_ARAC"/>
    <property type="match status" value="1"/>
</dbReference>
<dbReference type="AlphaFoldDB" id="A0A848HAI9"/>
<dbReference type="InterPro" id="IPR018060">
    <property type="entry name" value="HTH_AraC"/>
</dbReference>
<dbReference type="InterPro" id="IPR020449">
    <property type="entry name" value="Tscrpt_reg_AraC-type_HTH"/>
</dbReference>
<dbReference type="GO" id="GO:0005829">
    <property type="term" value="C:cytosol"/>
    <property type="evidence" value="ECO:0007669"/>
    <property type="project" value="TreeGrafter"/>
</dbReference>
<evidence type="ECO:0000256" key="3">
    <source>
        <dbReference type="ARBA" id="ARBA00023163"/>
    </source>
</evidence>
<organism evidence="5 6">
    <name type="scientific">Ramlibacter agri</name>
    <dbReference type="NCBI Taxonomy" id="2728837"/>
    <lineage>
        <taxon>Bacteria</taxon>
        <taxon>Pseudomonadati</taxon>
        <taxon>Pseudomonadota</taxon>
        <taxon>Betaproteobacteria</taxon>
        <taxon>Burkholderiales</taxon>
        <taxon>Comamonadaceae</taxon>
        <taxon>Ramlibacter</taxon>
    </lineage>
</organism>
<evidence type="ECO:0000259" key="4">
    <source>
        <dbReference type="PROSITE" id="PS01124"/>
    </source>
</evidence>
<dbReference type="InterPro" id="IPR009057">
    <property type="entry name" value="Homeodomain-like_sf"/>
</dbReference>
<dbReference type="Proteomes" id="UP000541185">
    <property type="component" value="Unassembled WGS sequence"/>
</dbReference>
<keyword evidence="2" id="KW-0238">DNA-binding</keyword>
<dbReference type="Gene3D" id="1.10.10.60">
    <property type="entry name" value="Homeodomain-like"/>
    <property type="match status" value="1"/>
</dbReference>
<reference evidence="5 6" key="1">
    <citation type="submission" date="2020-04" db="EMBL/GenBank/DDBJ databases">
        <title>Ramlibacter sp. G-1-2-2 isolated from soil.</title>
        <authorList>
            <person name="Dahal R.H."/>
        </authorList>
    </citation>
    <scope>NUCLEOTIDE SEQUENCE [LARGE SCALE GENOMIC DNA]</scope>
    <source>
        <strain evidence="5 6">G-1-2-2</strain>
    </source>
</reference>
<dbReference type="EMBL" id="JABBFX010000003">
    <property type="protein sequence ID" value="NML47494.1"/>
    <property type="molecule type" value="Genomic_DNA"/>
</dbReference>
<sequence>MRPATDPSALARELHALADVGIAAHILQSSSLQILRMRVEHPVLILVTQGVKEVRPERGAPVRARPGQAIALAGNQAVDFKNTVADGANYEARWLVFDPALEGDAYWRSRASALQASSSPARLLEQVPDALTAAFQRASEALGPASSTPVPIARQRMLEVMHWLLELGIVFQSRSPQSAVSVAVRDLVANRLDAAWTTQGVASELAMSEATCRRRLAAEGTTFAELLVDARMSAALTLLQATTRPVSDIALQVGYESPSRFAVRFRERFGFAPTQVRGHERSR</sequence>
<keyword evidence="6" id="KW-1185">Reference proteome</keyword>
<dbReference type="GO" id="GO:0003700">
    <property type="term" value="F:DNA-binding transcription factor activity"/>
    <property type="evidence" value="ECO:0007669"/>
    <property type="project" value="InterPro"/>
</dbReference>
<evidence type="ECO:0000256" key="2">
    <source>
        <dbReference type="ARBA" id="ARBA00023125"/>
    </source>
</evidence>
<proteinExistence type="predicted"/>
<dbReference type="PRINTS" id="PR00032">
    <property type="entry name" value="HTHARAC"/>
</dbReference>
<accession>A0A848HAI9</accession>
<gene>
    <name evidence="5" type="ORF">HHL11_27335</name>
</gene>
<dbReference type="PANTHER" id="PTHR47894">
    <property type="entry name" value="HTH-TYPE TRANSCRIPTIONAL REGULATOR GADX"/>
    <property type="match status" value="1"/>
</dbReference>
<dbReference type="SUPFAM" id="SSF46689">
    <property type="entry name" value="Homeodomain-like"/>
    <property type="match status" value="1"/>
</dbReference>
<feature type="domain" description="HTH araC/xylS-type" evidence="4">
    <location>
        <begin position="182"/>
        <end position="279"/>
    </location>
</feature>
<keyword evidence="3" id="KW-0804">Transcription</keyword>
<dbReference type="PROSITE" id="PS00041">
    <property type="entry name" value="HTH_ARAC_FAMILY_1"/>
    <property type="match status" value="1"/>
</dbReference>
<dbReference type="InterPro" id="IPR018062">
    <property type="entry name" value="HTH_AraC-typ_CS"/>
</dbReference>
<comment type="caution">
    <text evidence="5">The sequence shown here is derived from an EMBL/GenBank/DDBJ whole genome shotgun (WGS) entry which is preliminary data.</text>
</comment>
<keyword evidence="1" id="KW-0805">Transcription regulation</keyword>
<dbReference type="PANTHER" id="PTHR47894:SF4">
    <property type="entry name" value="HTH-TYPE TRANSCRIPTIONAL REGULATOR GADX"/>
    <property type="match status" value="1"/>
</dbReference>
<protein>
    <submittedName>
        <fullName evidence="5">Helix-turn-helix transcriptional regulator</fullName>
    </submittedName>
</protein>
<evidence type="ECO:0000313" key="5">
    <source>
        <dbReference type="EMBL" id="NML47494.1"/>
    </source>
</evidence>
<dbReference type="PROSITE" id="PS01124">
    <property type="entry name" value="HTH_ARAC_FAMILY_2"/>
    <property type="match status" value="1"/>
</dbReference>